<proteinExistence type="predicted"/>
<dbReference type="Proteomes" id="UP000266841">
    <property type="component" value="Unassembled WGS sequence"/>
</dbReference>
<name>K0T5H5_THAOC</name>
<comment type="caution">
    <text evidence="2">The sequence shown here is derived from an EMBL/GenBank/DDBJ whole genome shotgun (WGS) entry which is preliminary data.</text>
</comment>
<feature type="compositionally biased region" description="Low complexity" evidence="1">
    <location>
        <begin position="77"/>
        <end position="86"/>
    </location>
</feature>
<feature type="compositionally biased region" description="Low complexity" evidence="1">
    <location>
        <begin position="167"/>
        <end position="178"/>
    </location>
</feature>
<feature type="compositionally biased region" description="Basic and acidic residues" evidence="1">
    <location>
        <begin position="97"/>
        <end position="106"/>
    </location>
</feature>
<feature type="region of interest" description="Disordered" evidence="1">
    <location>
        <begin position="70"/>
        <end position="196"/>
    </location>
</feature>
<feature type="compositionally biased region" description="Basic and acidic residues" evidence="1">
    <location>
        <begin position="181"/>
        <end position="190"/>
    </location>
</feature>
<gene>
    <name evidence="2" type="ORF">THAOC_05505</name>
</gene>
<keyword evidence="3" id="KW-1185">Reference proteome</keyword>
<feature type="non-terminal residue" evidence="2">
    <location>
        <position position="196"/>
    </location>
</feature>
<sequence>MTFFACFPACGPTKVCSSRQVKERHYLDRAGKERAVKKRGGGYGFGLGGLALPTSTHLISIVSSRHKFESYDGTMDSSSSLTAAAPSLPPLPPQGVRGDHRREQVRRLLRPRIRPERAGGQHSLPRPRRDEAGRVPRRLAPGPREQEPRRERDNRRGALPGRPVPPAGERAARGAPVRPGRRGERRREDEAGPQAE</sequence>
<evidence type="ECO:0000313" key="3">
    <source>
        <dbReference type="Proteomes" id="UP000266841"/>
    </source>
</evidence>
<evidence type="ECO:0000313" key="2">
    <source>
        <dbReference type="EMBL" id="EJK72915.1"/>
    </source>
</evidence>
<dbReference type="AlphaFoldDB" id="K0T5H5"/>
<organism evidence="2 3">
    <name type="scientific">Thalassiosira oceanica</name>
    <name type="common">Marine diatom</name>
    <dbReference type="NCBI Taxonomy" id="159749"/>
    <lineage>
        <taxon>Eukaryota</taxon>
        <taxon>Sar</taxon>
        <taxon>Stramenopiles</taxon>
        <taxon>Ochrophyta</taxon>
        <taxon>Bacillariophyta</taxon>
        <taxon>Coscinodiscophyceae</taxon>
        <taxon>Thalassiosirophycidae</taxon>
        <taxon>Thalassiosirales</taxon>
        <taxon>Thalassiosiraceae</taxon>
        <taxon>Thalassiosira</taxon>
    </lineage>
</organism>
<accession>K0T5H5</accession>
<reference evidence="2 3" key="1">
    <citation type="journal article" date="2012" name="Genome Biol.">
        <title>Genome and low-iron response of an oceanic diatom adapted to chronic iron limitation.</title>
        <authorList>
            <person name="Lommer M."/>
            <person name="Specht M."/>
            <person name="Roy A.S."/>
            <person name="Kraemer L."/>
            <person name="Andreson R."/>
            <person name="Gutowska M.A."/>
            <person name="Wolf J."/>
            <person name="Bergner S.V."/>
            <person name="Schilhabel M.B."/>
            <person name="Klostermeier U.C."/>
            <person name="Beiko R.G."/>
            <person name="Rosenstiel P."/>
            <person name="Hippler M."/>
            <person name="Laroche J."/>
        </authorList>
    </citation>
    <scope>NUCLEOTIDE SEQUENCE [LARGE SCALE GENOMIC DNA]</scope>
    <source>
        <strain evidence="2 3">CCMP1005</strain>
    </source>
</reference>
<protein>
    <submittedName>
        <fullName evidence="2">Uncharacterized protein</fullName>
    </submittedName>
</protein>
<dbReference type="EMBL" id="AGNL01005113">
    <property type="protein sequence ID" value="EJK72915.1"/>
    <property type="molecule type" value="Genomic_DNA"/>
</dbReference>
<feature type="compositionally biased region" description="Basic and acidic residues" evidence="1">
    <location>
        <begin position="144"/>
        <end position="156"/>
    </location>
</feature>
<evidence type="ECO:0000256" key="1">
    <source>
        <dbReference type="SAM" id="MobiDB-lite"/>
    </source>
</evidence>